<dbReference type="Proteomes" id="UP001157160">
    <property type="component" value="Unassembled WGS sequence"/>
</dbReference>
<evidence type="ECO:0000256" key="3">
    <source>
        <dbReference type="ARBA" id="ARBA00022692"/>
    </source>
</evidence>
<keyword evidence="3 8" id="KW-0812">Transmembrane</keyword>
<dbReference type="InterPro" id="IPR003810">
    <property type="entry name" value="Mntp/YtaF"/>
</dbReference>
<dbReference type="Pfam" id="PF02659">
    <property type="entry name" value="Mntp"/>
    <property type="match status" value="1"/>
</dbReference>
<dbReference type="GO" id="GO:0005384">
    <property type="term" value="F:manganese ion transmembrane transporter activity"/>
    <property type="evidence" value="ECO:0007669"/>
    <property type="project" value="UniProtKB-UniRule"/>
</dbReference>
<evidence type="ECO:0000313" key="10">
    <source>
        <dbReference type="Proteomes" id="UP001157160"/>
    </source>
</evidence>
<keyword evidence="2 8" id="KW-1003">Cell membrane</keyword>
<dbReference type="EMBL" id="BSUL01000001">
    <property type="protein sequence ID" value="GMA29467.1"/>
    <property type="molecule type" value="Genomic_DNA"/>
</dbReference>
<feature type="transmembrane region" description="Helical" evidence="8">
    <location>
        <begin position="131"/>
        <end position="152"/>
    </location>
</feature>
<proteinExistence type="inferred from homology"/>
<organism evidence="9 10">
    <name type="scientific">Arenivirga flava</name>
    <dbReference type="NCBI Taxonomy" id="1930060"/>
    <lineage>
        <taxon>Bacteria</taxon>
        <taxon>Bacillati</taxon>
        <taxon>Actinomycetota</taxon>
        <taxon>Actinomycetes</taxon>
        <taxon>Micrococcales</taxon>
        <taxon>Microbacteriaceae</taxon>
        <taxon>Arenivirga</taxon>
    </lineage>
</organism>
<feature type="transmembrane region" description="Helical" evidence="8">
    <location>
        <begin position="164"/>
        <end position="181"/>
    </location>
</feature>
<feature type="transmembrane region" description="Helical" evidence="8">
    <location>
        <begin position="38"/>
        <end position="66"/>
    </location>
</feature>
<dbReference type="GO" id="GO:0005886">
    <property type="term" value="C:plasma membrane"/>
    <property type="evidence" value="ECO:0007669"/>
    <property type="project" value="UniProtKB-SubCell"/>
</dbReference>
<comment type="caution">
    <text evidence="9">The sequence shown here is derived from an EMBL/GenBank/DDBJ whole genome shotgun (WGS) entry which is preliminary data.</text>
</comment>
<feature type="transmembrane region" description="Helical" evidence="8">
    <location>
        <begin position="72"/>
        <end position="90"/>
    </location>
</feature>
<protein>
    <recommendedName>
        <fullName evidence="8">Putative manganese efflux pump MntP</fullName>
    </recommendedName>
</protein>
<reference evidence="9 10" key="1">
    <citation type="journal article" date="2014" name="Int. J. Syst. Evol. Microbiol.">
        <title>Complete genome sequence of Corynebacterium casei LMG S-19264T (=DSM 44701T), isolated from a smear-ripened cheese.</title>
        <authorList>
            <consortium name="US DOE Joint Genome Institute (JGI-PGF)"/>
            <person name="Walter F."/>
            <person name="Albersmeier A."/>
            <person name="Kalinowski J."/>
            <person name="Ruckert C."/>
        </authorList>
    </citation>
    <scope>NUCLEOTIDE SEQUENCE [LARGE SCALE GENOMIC DNA]</scope>
    <source>
        <strain evidence="9 10">NBRC 112289</strain>
    </source>
</reference>
<dbReference type="PANTHER" id="PTHR35529">
    <property type="entry name" value="MANGANESE EFFLUX PUMP MNTP-RELATED"/>
    <property type="match status" value="1"/>
</dbReference>
<sequence length="187" mass="19900">MPVAELLLIAVGVSADAFAVALTQGVAMRRRFDWRRALLVAGLFGAFQAVMPLIGWTLGASVMSFIEDYDHWVAFGLLLLIGGRMLWEALRRQEHHEPAAPGLRALLVLSLATSVDALAVGVSLAVLPLSIWAAILVIGATTLLLSLLATWLGQRVGDRLGRPAELIGGVVLIAIGSKILLEHLGVL</sequence>
<evidence type="ECO:0000256" key="7">
    <source>
        <dbReference type="ARBA" id="ARBA00023211"/>
    </source>
</evidence>
<dbReference type="RefSeq" id="WP_284233606.1">
    <property type="nucleotide sequence ID" value="NZ_BSUL01000001.1"/>
</dbReference>
<comment type="function">
    <text evidence="8">Probably functions as a manganese efflux pump.</text>
</comment>
<gene>
    <name evidence="8 9" type="primary">mntP</name>
    <name evidence="9" type="ORF">GCM10025874_27200</name>
</gene>
<evidence type="ECO:0000256" key="8">
    <source>
        <dbReference type="HAMAP-Rule" id="MF_01521"/>
    </source>
</evidence>
<keyword evidence="6 8" id="KW-0472">Membrane</keyword>
<keyword evidence="1 8" id="KW-0813">Transport</keyword>
<evidence type="ECO:0000256" key="5">
    <source>
        <dbReference type="ARBA" id="ARBA00023065"/>
    </source>
</evidence>
<feature type="transmembrane region" description="Helical" evidence="8">
    <location>
        <begin position="6"/>
        <end position="26"/>
    </location>
</feature>
<evidence type="ECO:0000256" key="4">
    <source>
        <dbReference type="ARBA" id="ARBA00022989"/>
    </source>
</evidence>
<dbReference type="HAMAP" id="MF_01521">
    <property type="entry name" value="MntP_pump"/>
    <property type="match status" value="1"/>
</dbReference>
<evidence type="ECO:0000256" key="6">
    <source>
        <dbReference type="ARBA" id="ARBA00023136"/>
    </source>
</evidence>
<name>A0AA37UVQ0_9MICO</name>
<dbReference type="InterPro" id="IPR022929">
    <property type="entry name" value="Put_MntP"/>
</dbReference>
<evidence type="ECO:0000256" key="2">
    <source>
        <dbReference type="ARBA" id="ARBA00022475"/>
    </source>
</evidence>
<evidence type="ECO:0000313" key="9">
    <source>
        <dbReference type="EMBL" id="GMA29467.1"/>
    </source>
</evidence>
<keyword evidence="7 8" id="KW-0464">Manganese</keyword>
<keyword evidence="4 8" id="KW-1133">Transmembrane helix</keyword>
<comment type="similarity">
    <text evidence="8">Belongs to the MntP (TC 9.B.29) family.</text>
</comment>
<comment type="subcellular location">
    <subcellularLocation>
        <location evidence="8">Cell membrane</location>
        <topology evidence="8">Multi-pass membrane protein</topology>
    </subcellularLocation>
</comment>
<evidence type="ECO:0000256" key="1">
    <source>
        <dbReference type="ARBA" id="ARBA00022448"/>
    </source>
</evidence>
<keyword evidence="5 8" id="KW-0406">Ion transport</keyword>
<dbReference type="PANTHER" id="PTHR35529:SF1">
    <property type="entry name" value="MANGANESE EFFLUX PUMP MNTP-RELATED"/>
    <property type="match status" value="1"/>
</dbReference>
<accession>A0AA37UVQ0</accession>
<feature type="transmembrane region" description="Helical" evidence="8">
    <location>
        <begin position="102"/>
        <end position="125"/>
    </location>
</feature>
<keyword evidence="10" id="KW-1185">Reference proteome</keyword>
<dbReference type="AlphaFoldDB" id="A0AA37UVQ0"/>